<dbReference type="NCBIfam" id="TIGR00732">
    <property type="entry name" value="dprA"/>
    <property type="match status" value="1"/>
</dbReference>
<dbReference type="InterPro" id="IPR041614">
    <property type="entry name" value="DprA_WH"/>
</dbReference>
<feature type="domain" description="Smf/DprA SLOG" evidence="2">
    <location>
        <begin position="116"/>
        <end position="322"/>
    </location>
</feature>
<dbReference type="SUPFAM" id="SSF102405">
    <property type="entry name" value="MCP/YpsA-like"/>
    <property type="match status" value="1"/>
</dbReference>
<sequence>MAALNRTYLEQSEIKMFIIIHQERWKIIIYSLFLSLMQQKIYEIALSLMNGIGPKRAKTLVSYLGSAEEVFKVRHKIDALIPGVSKQLLKAVKWEECLQRAEIELEWMDKNSIDVHFYLDQNYPKKLKQCDDGPVVFYAKGGHYNKRKNIAVVGTRKCTSYGVQMTRDLIHGLKDFNVQIVSGLAFGIDIAAHKAALEFDVPTIGVLAHGLDDLYPVGHKSTAKKMLENGGGLISEFMSNTVAEKENFPKRNRIVAGMCDATIVVESSQKGGSLITAGLANDYNRDVFAFPGNADKTSSVGCNYLIQKNRAHLITCAQDMIDILGWQDELASTPIQTDLFTSYSPEEEKILNILREKGITQIDDLCHFCAMTVSQLSVQLFNLEMKGAIRALSGKRFEFI</sequence>
<name>A0A2W1MWQ5_9FLAO</name>
<dbReference type="InterPro" id="IPR036388">
    <property type="entry name" value="WH-like_DNA-bd_sf"/>
</dbReference>
<reference evidence="4 5" key="1">
    <citation type="submission" date="2018-06" db="EMBL/GenBank/DDBJ databases">
        <title>The draft genome sequence of Crocinitomix sp. SM1701.</title>
        <authorList>
            <person name="Zhang X."/>
        </authorList>
    </citation>
    <scope>NUCLEOTIDE SEQUENCE [LARGE SCALE GENOMIC DNA]</scope>
    <source>
        <strain evidence="4 5">SM1701</strain>
    </source>
</reference>
<comment type="caution">
    <text evidence="4">The sequence shown here is derived from an EMBL/GenBank/DDBJ whole genome shotgun (WGS) entry which is preliminary data.</text>
</comment>
<dbReference type="InterPro" id="IPR057666">
    <property type="entry name" value="DrpA_SLOG"/>
</dbReference>
<evidence type="ECO:0000256" key="1">
    <source>
        <dbReference type="ARBA" id="ARBA00006525"/>
    </source>
</evidence>
<dbReference type="PANTHER" id="PTHR43022:SF1">
    <property type="entry name" value="PROTEIN SMF"/>
    <property type="match status" value="1"/>
</dbReference>
<comment type="similarity">
    <text evidence="1">Belongs to the DprA/Smf family.</text>
</comment>
<dbReference type="GO" id="GO:0009294">
    <property type="term" value="P:DNA-mediated transformation"/>
    <property type="evidence" value="ECO:0007669"/>
    <property type="project" value="InterPro"/>
</dbReference>
<feature type="domain" description="DprA winged helix" evidence="3">
    <location>
        <begin position="344"/>
        <end position="395"/>
    </location>
</feature>
<dbReference type="PANTHER" id="PTHR43022">
    <property type="entry name" value="PROTEIN SMF"/>
    <property type="match status" value="1"/>
</dbReference>
<evidence type="ECO:0000313" key="4">
    <source>
        <dbReference type="EMBL" id="PZE16307.1"/>
    </source>
</evidence>
<organism evidence="4 5">
    <name type="scientific">Putridiphycobacter roseus</name>
    <dbReference type="NCBI Taxonomy" id="2219161"/>
    <lineage>
        <taxon>Bacteria</taxon>
        <taxon>Pseudomonadati</taxon>
        <taxon>Bacteroidota</taxon>
        <taxon>Flavobacteriia</taxon>
        <taxon>Flavobacteriales</taxon>
        <taxon>Crocinitomicaceae</taxon>
        <taxon>Putridiphycobacter</taxon>
    </lineage>
</organism>
<dbReference type="Pfam" id="PF02481">
    <property type="entry name" value="DNA_processg_A"/>
    <property type="match status" value="1"/>
</dbReference>
<evidence type="ECO:0000259" key="2">
    <source>
        <dbReference type="Pfam" id="PF02481"/>
    </source>
</evidence>
<evidence type="ECO:0000313" key="5">
    <source>
        <dbReference type="Proteomes" id="UP000249248"/>
    </source>
</evidence>
<protein>
    <submittedName>
        <fullName evidence="4">DNA-protecting protein DprA</fullName>
    </submittedName>
</protein>
<dbReference type="Pfam" id="PF17782">
    <property type="entry name" value="WHD_DprA"/>
    <property type="match status" value="1"/>
</dbReference>
<dbReference type="Proteomes" id="UP000249248">
    <property type="component" value="Unassembled WGS sequence"/>
</dbReference>
<dbReference type="InterPro" id="IPR003488">
    <property type="entry name" value="DprA"/>
</dbReference>
<proteinExistence type="inferred from homology"/>
<accession>A0A2W1MWQ5</accession>
<dbReference type="Gene3D" id="3.40.50.450">
    <property type="match status" value="1"/>
</dbReference>
<evidence type="ECO:0000259" key="3">
    <source>
        <dbReference type="Pfam" id="PF17782"/>
    </source>
</evidence>
<keyword evidence="5" id="KW-1185">Reference proteome</keyword>
<dbReference type="AlphaFoldDB" id="A0A2W1MWQ5"/>
<dbReference type="Gene3D" id="1.10.10.10">
    <property type="entry name" value="Winged helix-like DNA-binding domain superfamily/Winged helix DNA-binding domain"/>
    <property type="match status" value="1"/>
</dbReference>
<dbReference type="EMBL" id="QKSB01000009">
    <property type="protein sequence ID" value="PZE16307.1"/>
    <property type="molecule type" value="Genomic_DNA"/>
</dbReference>
<gene>
    <name evidence="4" type="primary">dprA</name>
    <name evidence="4" type="ORF">DNU06_13420</name>
</gene>